<evidence type="ECO:0000313" key="2">
    <source>
        <dbReference type="Proteomes" id="UP000264006"/>
    </source>
</evidence>
<evidence type="ECO:0000313" key="1">
    <source>
        <dbReference type="EMBL" id="AXV07152.1"/>
    </source>
</evidence>
<name>A0A346XY55_9ACTN</name>
<dbReference type="EMBL" id="CP031165">
    <property type="protein sequence ID" value="AXV07152.1"/>
    <property type="molecule type" value="Genomic_DNA"/>
</dbReference>
<gene>
    <name evidence="1" type="ORF">DVS28_a2471</name>
</gene>
<sequence>MNRVGSRLMVPAGDPTNSTVEALAGLLSAGLADDPGLASVRGYAED</sequence>
<organism evidence="1 2">
    <name type="scientific">Euzebya pacifica</name>
    <dbReference type="NCBI Taxonomy" id="1608957"/>
    <lineage>
        <taxon>Bacteria</taxon>
        <taxon>Bacillati</taxon>
        <taxon>Actinomycetota</taxon>
        <taxon>Nitriliruptoria</taxon>
        <taxon>Euzebyales</taxon>
    </lineage>
</organism>
<protein>
    <submittedName>
        <fullName evidence="1">Uncharacterized protein</fullName>
    </submittedName>
</protein>
<dbReference type="RefSeq" id="WP_245973601.1">
    <property type="nucleotide sequence ID" value="NZ_CP031165.1"/>
</dbReference>
<proteinExistence type="predicted"/>
<reference evidence="1 2" key="1">
    <citation type="submission" date="2018-09" db="EMBL/GenBank/DDBJ databases">
        <title>Complete genome sequence of Euzebya sp. DY32-46 isolated from seawater of Pacific Ocean.</title>
        <authorList>
            <person name="Xu L."/>
            <person name="Wu Y.-H."/>
            <person name="Xu X.-W."/>
        </authorList>
    </citation>
    <scope>NUCLEOTIDE SEQUENCE [LARGE SCALE GENOMIC DNA]</scope>
    <source>
        <strain evidence="1 2">DY32-46</strain>
    </source>
</reference>
<accession>A0A346XY55</accession>
<keyword evidence="2" id="KW-1185">Reference proteome</keyword>
<dbReference type="AlphaFoldDB" id="A0A346XY55"/>
<dbReference type="KEGG" id="euz:DVS28_a2471"/>
<dbReference type="Proteomes" id="UP000264006">
    <property type="component" value="Chromosome"/>
</dbReference>